<keyword evidence="3" id="KW-1185">Reference proteome</keyword>
<dbReference type="Pfam" id="PF13443">
    <property type="entry name" value="HTH_26"/>
    <property type="match status" value="1"/>
</dbReference>
<dbReference type="AlphaFoldDB" id="A0A2U1K3N5"/>
<dbReference type="Gene3D" id="1.10.260.40">
    <property type="entry name" value="lambda repressor-like DNA-binding domains"/>
    <property type="match status" value="1"/>
</dbReference>
<accession>A0A2U1K3N5</accession>
<evidence type="ECO:0000313" key="3">
    <source>
        <dbReference type="Proteomes" id="UP000245998"/>
    </source>
</evidence>
<gene>
    <name evidence="2" type="ORF">DCC39_07465</name>
</gene>
<sequence>MAEKNINISQLSEVTGISRNTITNIYHEKNKRIDFNTIKTLCNFFNCTPNDLIIIDKQGKGA</sequence>
<dbReference type="InterPro" id="IPR010982">
    <property type="entry name" value="Lambda_DNA-bd_dom_sf"/>
</dbReference>
<dbReference type="Proteomes" id="UP000245998">
    <property type="component" value="Unassembled WGS sequence"/>
</dbReference>
<dbReference type="GO" id="GO:0003677">
    <property type="term" value="F:DNA binding"/>
    <property type="evidence" value="ECO:0007669"/>
    <property type="project" value="InterPro"/>
</dbReference>
<organism evidence="2 3">
    <name type="scientific">Pueribacillus theae</name>
    <dbReference type="NCBI Taxonomy" id="2171751"/>
    <lineage>
        <taxon>Bacteria</taxon>
        <taxon>Bacillati</taxon>
        <taxon>Bacillota</taxon>
        <taxon>Bacilli</taxon>
        <taxon>Bacillales</taxon>
        <taxon>Bacillaceae</taxon>
        <taxon>Pueribacillus</taxon>
    </lineage>
</organism>
<comment type="caution">
    <text evidence="2">The sequence shown here is derived from an EMBL/GenBank/DDBJ whole genome shotgun (WGS) entry which is preliminary data.</text>
</comment>
<protein>
    <recommendedName>
        <fullName evidence="1">HTH cro/C1-type domain-containing protein</fullName>
    </recommendedName>
</protein>
<evidence type="ECO:0000313" key="2">
    <source>
        <dbReference type="EMBL" id="PWA12150.1"/>
    </source>
</evidence>
<evidence type="ECO:0000259" key="1">
    <source>
        <dbReference type="PROSITE" id="PS50943"/>
    </source>
</evidence>
<dbReference type="InterPro" id="IPR001387">
    <property type="entry name" value="Cro/C1-type_HTH"/>
</dbReference>
<feature type="domain" description="HTH cro/C1-type" evidence="1">
    <location>
        <begin position="3"/>
        <end position="52"/>
    </location>
</feature>
<dbReference type="PROSITE" id="PS50943">
    <property type="entry name" value="HTH_CROC1"/>
    <property type="match status" value="1"/>
</dbReference>
<name>A0A2U1K3N5_9BACI</name>
<reference evidence="2 3" key="1">
    <citation type="submission" date="2018-04" db="EMBL/GenBank/DDBJ databases">
        <title>Camelliibacillus theae gen. nov., sp. nov., isolated from Pu'er tea.</title>
        <authorList>
            <person name="Niu L."/>
        </authorList>
    </citation>
    <scope>NUCLEOTIDE SEQUENCE [LARGE SCALE GENOMIC DNA]</scope>
    <source>
        <strain evidence="2 3">T8</strain>
    </source>
</reference>
<proteinExistence type="predicted"/>
<dbReference type="EMBL" id="QCZG01000012">
    <property type="protein sequence ID" value="PWA12150.1"/>
    <property type="molecule type" value="Genomic_DNA"/>
</dbReference>
<dbReference type="SUPFAM" id="SSF47413">
    <property type="entry name" value="lambda repressor-like DNA-binding domains"/>
    <property type="match status" value="1"/>
</dbReference>
<dbReference type="OrthoDB" id="9804186at2"/>